<comment type="subcellular location">
    <subcellularLocation>
        <location evidence="1">Nucleus</location>
        <location evidence="1">Nucleolus</location>
    </subcellularLocation>
</comment>
<dbReference type="PANTHER" id="PTHR14428:SF5">
    <property type="entry name" value="NUCLEOLAR COMPLEX PROTEIN 3 HOMOLOG"/>
    <property type="match status" value="1"/>
</dbReference>
<keyword evidence="10" id="KW-1185">Reference proteome</keyword>
<dbReference type="Proteomes" id="UP000886653">
    <property type="component" value="Unassembled WGS sequence"/>
</dbReference>
<evidence type="ECO:0000256" key="3">
    <source>
        <dbReference type="ARBA" id="ARBA00023054"/>
    </source>
</evidence>
<feature type="compositionally biased region" description="Acidic residues" evidence="6">
    <location>
        <begin position="135"/>
        <end position="165"/>
    </location>
</feature>
<dbReference type="InterPro" id="IPR011501">
    <property type="entry name" value="Noc3_N"/>
</dbReference>
<comment type="caution">
    <text evidence="9">The sequence shown here is derived from an EMBL/GenBank/DDBJ whole genome shotgun (WGS) entry which is preliminary data.</text>
</comment>
<feature type="domain" description="Nucleolar complex-associated protein 3 N-terminal" evidence="8">
    <location>
        <begin position="310"/>
        <end position="411"/>
    </location>
</feature>
<dbReference type="Pfam" id="PF07540">
    <property type="entry name" value="NOC3p"/>
    <property type="match status" value="1"/>
</dbReference>
<evidence type="ECO:0000256" key="4">
    <source>
        <dbReference type="ARBA" id="ARBA00023242"/>
    </source>
</evidence>
<evidence type="ECO:0000259" key="7">
    <source>
        <dbReference type="Pfam" id="PF03914"/>
    </source>
</evidence>
<feature type="coiled-coil region" evidence="5">
    <location>
        <begin position="566"/>
        <end position="600"/>
    </location>
</feature>
<dbReference type="GO" id="GO:0006270">
    <property type="term" value="P:DNA replication initiation"/>
    <property type="evidence" value="ECO:0007669"/>
    <property type="project" value="TreeGrafter"/>
</dbReference>
<keyword evidence="4" id="KW-0539">Nucleus</keyword>
<gene>
    <name evidence="9" type="ORF">CROQUDRAFT_48234</name>
</gene>
<evidence type="ECO:0000256" key="6">
    <source>
        <dbReference type="SAM" id="MobiDB-lite"/>
    </source>
</evidence>
<dbReference type="AlphaFoldDB" id="A0A9P6NDZ2"/>
<accession>A0A9P6NDZ2</accession>
<evidence type="ECO:0000313" key="10">
    <source>
        <dbReference type="Proteomes" id="UP000886653"/>
    </source>
</evidence>
<dbReference type="PANTHER" id="PTHR14428">
    <property type="entry name" value="NUCLEOLAR COMPLEX PROTEIN 3"/>
    <property type="match status" value="1"/>
</dbReference>
<comment type="similarity">
    <text evidence="2">Belongs to the CBF/MAK21 family.</text>
</comment>
<feature type="compositionally biased region" description="Polar residues" evidence="6">
    <location>
        <begin position="175"/>
        <end position="191"/>
    </location>
</feature>
<feature type="compositionally biased region" description="Basic and acidic residues" evidence="6">
    <location>
        <begin position="91"/>
        <end position="106"/>
    </location>
</feature>
<feature type="compositionally biased region" description="Acidic residues" evidence="6">
    <location>
        <begin position="58"/>
        <end position="78"/>
    </location>
</feature>
<dbReference type="Pfam" id="PF03914">
    <property type="entry name" value="CBF"/>
    <property type="match status" value="1"/>
</dbReference>
<protein>
    <recommendedName>
        <fullName evidence="11">Nucleolar complex-associated protein 3</fullName>
    </recommendedName>
</protein>
<feature type="compositionally biased region" description="Polar residues" evidence="6">
    <location>
        <begin position="246"/>
        <end position="255"/>
    </location>
</feature>
<sequence length="865" mass="96395">MSLGKRPRQALKAGHQKIQNKKSKSGSNEKIGKPKTKKQEKEKGKLKAYIPIPGQSSDDQDSGTDLEEQDMIDDDLDDQDALGFLAELDKKAITRSRQDQVNENRKARPKNSVPSQAYRSLPKLEQQTSAGVGQEEAEDDEKLDELDEDDFALLGSDDDDEDLDLMSDMPSSFDGSLSTNSDHDGTLSSGSDDYESDEADCLTDDSALEKAYYASKRSKPTSADDDEEEPTESKLPVKLKDGTIQRFLNPTQPTSRAIKANARSTEPVQVSEPTQKKKQATLEDSSFGARFGRQPLVNILTKSNGKKAAARVEIADLAREAIADPEMSLGLLKRLIALCLPSIKAEDGTVIKIDPAIRFMAILSLLSVFLDIIPGYRIRALGEAEKQAAVSQMVARQREWEDGLVSVYKRFLEICEKEVVSAGVLAAVGLKCLCKLLSEKTYFNFSQNIMEVIVRKLGRKEWDEQSEACVSCLRSVLEKDTSGLDSLQVVRQVGRIIKSREFSVHPEVLACLLSVRLKDEITSGIRASTDKIHKPDGPKSSGGGGKLPWKDRKKAKTKPMVMSKKAKKAIKDRMGIEKEIQEAEETVRVEERERNQTETLKLLFALYFRIIKLPHRSVLFPAALDGLAKFAHLVNIDFFRDLMSVLRQHIEGNFFSVTPDEEEEDQNSAIHNLTRHRSREALGDKLVCILTAFELLSGQGEALNVDLTGFINDLYAVLIPLGAQLDVEDPPLHHQHSRKRSKLDVLLRALHLALLQPRTTIPPLRAQAFTKRLLTISLSLPPSSVLRIFGFLNKLLHRQPAIQSLFEQDEEKKGGGVYRAEVDDVGLCNAQGAVGWEVWALEKHWDERVREGVESLLRSVKDISS</sequence>
<keyword evidence="3 5" id="KW-0175">Coiled coil</keyword>
<dbReference type="InterPro" id="IPR016903">
    <property type="entry name" value="Nucleolar_cplx-assoc_3"/>
</dbReference>
<dbReference type="OrthoDB" id="10263597at2759"/>
<feature type="compositionally biased region" description="Basic and acidic residues" evidence="6">
    <location>
        <begin position="528"/>
        <end position="537"/>
    </location>
</feature>
<evidence type="ECO:0000259" key="8">
    <source>
        <dbReference type="Pfam" id="PF07540"/>
    </source>
</evidence>
<feature type="compositionally biased region" description="Polar residues" evidence="6">
    <location>
        <begin position="262"/>
        <end position="273"/>
    </location>
</feature>
<evidence type="ECO:0008006" key="11">
    <source>
        <dbReference type="Google" id="ProtNLM"/>
    </source>
</evidence>
<dbReference type="GO" id="GO:0003682">
    <property type="term" value="F:chromatin binding"/>
    <property type="evidence" value="ECO:0007669"/>
    <property type="project" value="TreeGrafter"/>
</dbReference>
<feature type="region of interest" description="Disordered" evidence="6">
    <location>
        <begin position="1"/>
        <end position="78"/>
    </location>
</feature>
<dbReference type="EMBL" id="MU167309">
    <property type="protein sequence ID" value="KAG0143847.1"/>
    <property type="molecule type" value="Genomic_DNA"/>
</dbReference>
<feature type="domain" description="CCAAT-binding factor" evidence="7">
    <location>
        <begin position="686"/>
        <end position="851"/>
    </location>
</feature>
<feature type="region of interest" description="Disordered" evidence="6">
    <location>
        <begin position="91"/>
        <end position="283"/>
    </location>
</feature>
<dbReference type="GO" id="GO:0005730">
    <property type="term" value="C:nucleolus"/>
    <property type="evidence" value="ECO:0007669"/>
    <property type="project" value="UniProtKB-SubCell"/>
</dbReference>
<name>A0A9P6NDZ2_9BASI</name>
<evidence type="ECO:0000313" key="9">
    <source>
        <dbReference type="EMBL" id="KAG0143847.1"/>
    </source>
</evidence>
<evidence type="ECO:0000256" key="2">
    <source>
        <dbReference type="ARBA" id="ARBA00007797"/>
    </source>
</evidence>
<feature type="compositionally biased region" description="Basic residues" evidence="6">
    <location>
        <begin position="1"/>
        <end position="24"/>
    </location>
</feature>
<feature type="region of interest" description="Disordered" evidence="6">
    <location>
        <begin position="528"/>
        <end position="562"/>
    </location>
</feature>
<proteinExistence type="inferred from homology"/>
<evidence type="ECO:0000256" key="1">
    <source>
        <dbReference type="ARBA" id="ARBA00004604"/>
    </source>
</evidence>
<dbReference type="InterPro" id="IPR005612">
    <property type="entry name" value="CCAAT-binding_factor"/>
</dbReference>
<evidence type="ECO:0000256" key="5">
    <source>
        <dbReference type="SAM" id="Coils"/>
    </source>
</evidence>
<feature type="compositionally biased region" description="Acidic residues" evidence="6">
    <location>
        <begin position="192"/>
        <end position="203"/>
    </location>
</feature>
<reference evidence="9" key="1">
    <citation type="submission" date="2013-11" db="EMBL/GenBank/DDBJ databases">
        <title>Genome sequence of the fusiform rust pathogen reveals effectors for host alternation and coevolution with pine.</title>
        <authorList>
            <consortium name="DOE Joint Genome Institute"/>
            <person name="Smith K."/>
            <person name="Pendleton A."/>
            <person name="Kubisiak T."/>
            <person name="Anderson C."/>
            <person name="Salamov A."/>
            <person name="Aerts A."/>
            <person name="Riley R."/>
            <person name="Clum A."/>
            <person name="Lindquist E."/>
            <person name="Ence D."/>
            <person name="Campbell M."/>
            <person name="Kronenberg Z."/>
            <person name="Feau N."/>
            <person name="Dhillon B."/>
            <person name="Hamelin R."/>
            <person name="Burleigh J."/>
            <person name="Smith J."/>
            <person name="Yandell M."/>
            <person name="Nelson C."/>
            <person name="Grigoriev I."/>
            <person name="Davis J."/>
        </authorList>
    </citation>
    <scope>NUCLEOTIDE SEQUENCE</scope>
    <source>
        <strain evidence="9">G11</strain>
    </source>
</reference>
<organism evidence="9 10">
    <name type="scientific">Cronartium quercuum f. sp. fusiforme G11</name>
    <dbReference type="NCBI Taxonomy" id="708437"/>
    <lineage>
        <taxon>Eukaryota</taxon>
        <taxon>Fungi</taxon>
        <taxon>Dikarya</taxon>
        <taxon>Basidiomycota</taxon>
        <taxon>Pucciniomycotina</taxon>
        <taxon>Pucciniomycetes</taxon>
        <taxon>Pucciniales</taxon>
        <taxon>Coleosporiaceae</taxon>
        <taxon>Cronartium</taxon>
    </lineage>
</organism>